<proteinExistence type="inferred from homology"/>
<dbReference type="InterPro" id="IPR040825">
    <property type="entry name" value="FKBP26_C"/>
</dbReference>
<evidence type="ECO:0000313" key="11">
    <source>
        <dbReference type="EMBL" id="GAG71561.1"/>
    </source>
</evidence>
<dbReference type="GO" id="GO:0003755">
    <property type="term" value="F:peptidyl-prolyl cis-trans isomerase activity"/>
    <property type="evidence" value="ECO:0007669"/>
    <property type="project" value="UniProtKB-KW"/>
</dbReference>
<feature type="compositionally biased region" description="Basic and acidic residues" evidence="9">
    <location>
        <begin position="356"/>
        <end position="375"/>
    </location>
</feature>
<dbReference type="SUPFAM" id="SSF54534">
    <property type="entry name" value="FKBP-like"/>
    <property type="match status" value="1"/>
</dbReference>
<dbReference type="Pfam" id="PF18046">
    <property type="entry name" value="FKBP26_C"/>
    <property type="match status" value="1"/>
</dbReference>
<gene>
    <name evidence="11" type="ORF">S01H4_15785</name>
</gene>
<dbReference type="InterPro" id="IPR010995">
    <property type="entry name" value="DNA_repair_Rad51/TF_NusA_a-hlx"/>
</dbReference>
<dbReference type="PANTHER" id="PTHR47861">
    <property type="entry name" value="FKBP-TYPE PEPTIDYL-PROLYL CIS-TRANS ISOMERASE SLYD"/>
    <property type="match status" value="1"/>
</dbReference>
<dbReference type="PANTHER" id="PTHR47861:SF3">
    <property type="entry name" value="FKBP-TYPE PEPTIDYL-PROLYL CIS-TRANS ISOMERASE SLYD"/>
    <property type="match status" value="1"/>
</dbReference>
<reference evidence="11" key="1">
    <citation type="journal article" date="2014" name="Front. Microbiol.">
        <title>High frequency of phylogenetically diverse reductive dehalogenase-homologous genes in deep subseafloor sedimentary metagenomes.</title>
        <authorList>
            <person name="Kawai M."/>
            <person name="Futagami T."/>
            <person name="Toyoda A."/>
            <person name="Takaki Y."/>
            <person name="Nishi S."/>
            <person name="Hori S."/>
            <person name="Arai W."/>
            <person name="Tsubouchi T."/>
            <person name="Morono Y."/>
            <person name="Uchiyama I."/>
            <person name="Ito T."/>
            <person name="Fujiyama A."/>
            <person name="Inagaki F."/>
            <person name="Takami H."/>
        </authorList>
    </citation>
    <scope>NUCLEOTIDE SEQUENCE</scope>
    <source>
        <strain evidence="11">Expedition CK06-06</strain>
    </source>
</reference>
<comment type="subcellular location">
    <subcellularLocation>
        <location evidence="2">Cytoplasm</location>
    </subcellularLocation>
</comment>
<feature type="domain" description="PPIase FKBP-type" evidence="10">
    <location>
        <begin position="110"/>
        <end position="208"/>
    </location>
</feature>
<evidence type="ECO:0000256" key="1">
    <source>
        <dbReference type="ARBA" id="ARBA00000971"/>
    </source>
</evidence>
<feature type="region of interest" description="Disordered" evidence="9">
    <location>
        <begin position="60"/>
        <end position="85"/>
    </location>
</feature>
<evidence type="ECO:0000256" key="5">
    <source>
        <dbReference type="ARBA" id="ARBA00022490"/>
    </source>
</evidence>
<dbReference type="Gene3D" id="3.30.70.2210">
    <property type="match status" value="1"/>
</dbReference>
<evidence type="ECO:0000256" key="3">
    <source>
        <dbReference type="ARBA" id="ARBA00006577"/>
    </source>
</evidence>
<keyword evidence="7" id="KW-0143">Chaperone</keyword>
<dbReference type="EC" id="5.2.1.8" evidence="4"/>
<dbReference type="PROSITE" id="PS50059">
    <property type="entry name" value="FKBP_PPIASE"/>
    <property type="match status" value="1"/>
</dbReference>
<dbReference type="InterPro" id="IPR046357">
    <property type="entry name" value="PPIase_dom_sf"/>
</dbReference>
<evidence type="ECO:0000259" key="10">
    <source>
        <dbReference type="PROSITE" id="PS50059"/>
    </source>
</evidence>
<dbReference type="SUPFAM" id="SSF47794">
    <property type="entry name" value="Rad51 N-terminal domain-like"/>
    <property type="match status" value="1"/>
</dbReference>
<name>X1BHP2_9ZZZZ</name>
<accession>X1BHP2</accession>
<evidence type="ECO:0000256" key="7">
    <source>
        <dbReference type="ARBA" id="ARBA00023186"/>
    </source>
</evidence>
<dbReference type="EMBL" id="BART01006919">
    <property type="protein sequence ID" value="GAG71561.1"/>
    <property type="molecule type" value="Genomic_DNA"/>
</dbReference>
<dbReference type="Pfam" id="PF14520">
    <property type="entry name" value="HHH_5"/>
    <property type="match status" value="1"/>
</dbReference>
<comment type="similarity">
    <text evidence="3">Belongs to the FKBP-type PPIase family.</text>
</comment>
<evidence type="ECO:0000256" key="8">
    <source>
        <dbReference type="ARBA" id="ARBA00023235"/>
    </source>
</evidence>
<sequence>ELKDIKGLGVKSAEKLKAGGIESVEKLAQLSVEELSKVEGIGKGSAKKYIEGAKTLLNSSKEESISKIEEKDKKDKEQEAIAKEEKDVEEELKRLEKKREKLKEQSIKKGDFVLVKMTGRTEKGHIFQVSSPEDAKKAGIYDEKKDKQGFYTPEFVIVGKSGFVIEGINEILETMKFFEKKSVRIPPTKAFGKREAQKIDRMAIQRFKKLNEGKPPELGQTYINKKGQRGTVTRIVQGRVIIDYNHPLAGQNLEYNLEVIDKIEEFDKKLARFIELRMPGAKADQFKIKFEPKKKSIEIEIPQMHQFNQGLLMFKFGLAMDLQNYLDGTIDTVKFLEVFEKPKIPETPTPEPEQNQNHKHEHDDNKSDESNKEKK</sequence>
<dbReference type="Gene3D" id="2.40.10.330">
    <property type="match status" value="1"/>
</dbReference>
<protein>
    <recommendedName>
        <fullName evidence="4">peptidylprolyl isomerase</fullName>
        <ecNumber evidence="4">5.2.1.8</ecNumber>
    </recommendedName>
</protein>
<dbReference type="Gene3D" id="3.10.50.40">
    <property type="match status" value="1"/>
</dbReference>
<comment type="caution">
    <text evidence="11">The sequence shown here is derived from an EMBL/GenBank/DDBJ whole genome shotgun (WGS) entry which is preliminary data.</text>
</comment>
<dbReference type="InterPro" id="IPR048261">
    <property type="entry name" value="SlpA/SlyD-like_ins_sf"/>
</dbReference>
<comment type="catalytic activity">
    <reaction evidence="1">
        <text>[protein]-peptidylproline (omega=180) = [protein]-peptidylproline (omega=0)</text>
        <dbReference type="Rhea" id="RHEA:16237"/>
        <dbReference type="Rhea" id="RHEA-COMP:10747"/>
        <dbReference type="Rhea" id="RHEA-COMP:10748"/>
        <dbReference type="ChEBI" id="CHEBI:83833"/>
        <dbReference type="ChEBI" id="CHEBI:83834"/>
        <dbReference type="EC" id="5.2.1.8"/>
    </reaction>
</comment>
<feature type="region of interest" description="Disordered" evidence="9">
    <location>
        <begin position="343"/>
        <end position="375"/>
    </location>
</feature>
<evidence type="ECO:0000256" key="6">
    <source>
        <dbReference type="ARBA" id="ARBA00023110"/>
    </source>
</evidence>
<dbReference type="GO" id="GO:0042026">
    <property type="term" value="P:protein refolding"/>
    <property type="evidence" value="ECO:0007669"/>
    <property type="project" value="UniProtKB-ARBA"/>
</dbReference>
<dbReference type="Pfam" id="PF00254">
    <property type="entry name" value="FKBP_C"/>
    <property type="match status" value="1"/>
</dbReference>
<dbReference type="AlphaFoldDB" id="X1BHP2"/>
<feature type="non-terminal residue" evidence="11">
    <location>
        <position position="1"/>
    </location>
</feature>
<evidence type="ECO:0000256" key="4">
    <source>
        <dbReference type="ARBA" id="ARBA00013194"/>
    </source>
</evidence>
<evidence type="ECO:0000256" key="9">
    <source>
        <dbReference type="SAM" id="MobiDB-lite"/>
    </source>
</evidence>
<dbReference type="Gene3D" id="1.10.150.20">
    <property type="entry name" value="5' to 3' exonuclease, C-terminal subdomain"/>
    <property type="match status" value="1"/>
</dbReference>
<organism evidence="11">
    <name type="scientific">marine sediment metagenome</name>
    <dbReference type="NCBI Taxonomy" id="412755"/>
    <lineage>
        <taxon>unclassified sequences</taxon>
        <taxon>metagenomes</taxon>
        <taxon>ecological metagenomes</taxon>
    </lineage>
</organism>
<dbReference type="InterPro" id="IPR001179">
    <property type="entry name" value="PPIase_FKBP_dom"/>
</dbReference>
<keyword evidence="6" id="KW-0697">Rotamase</keyword>
<keyword evidence="5" id="KW-0963">Cytoplasm</keyword>
<dbReference type="GO" id="GO:0005737">
    <property type="term" value="C:cytoplasm"/>
    <property type="evidence" value="ECO:0007669"/>
    <property type="project" value="UniProtKB-SubCell"/>
</dbReference>
<keyword evidence="8" id="KW-0413">Isomerase</keyword>
<evidence type="ECO:0000256" key="2">
    <source>
        <dbReference type="ARBA" id="ARBA00004496"/>
    </source>
</evidence>
<dbReference type="GO" id="GO:0000166">
    <property type="term" value="F:nucleotide binding"/>
    <property type="evidence" value="ECO:0007669"/>
    <property type="project" value="InterPro"/>
</dbReference>